<protein>
    <submittedName>
        <fullName evidence="3">Uncharacterized membrane protein YdjX, TVP38/TMEM64 family, SNARE-associated domain</fullName>
    </submittedName>
</protein>
<feature type="transmembrane region" description="Helical" evidence="1">
    <location>
        <begin position="32"/>
        <end position="48"/>
    </location>
</feature>
<evidence type="ECO:0000256" key="1">
    <source>
        <dbReference type="SAM" id="Phobius"/>
    </source>
</evidence>
<organism evidence="3 4">
    <name type="scientific">Daejeonella lutea</name>
    <dbReference type="NCBI Taxonomy" id="572036"/>
    <lineage>
        <taxon>Bacteria</taxon>
        <taxon>Pseudomonadati</taxon>
        <taxon>Bacteroidota</taxon>
        <taxon>Sphingobacteriia</taxon>
        <taxon>Sphingobacteriales</taxon>
        <taxon>Sphingobacteriaceae</taxon>
        <taxon>Daejeonella</taxon>
    </lineage>
</organism>
<evidence type="ECO:0000313" key="4">
    <source>
        <dbReference type="Proteomes" id="UP000189981"/>
    </source>
</evidence>
<evidence type="ECO:0000259" key="2">
    <source>
        <dbReference type="Pfam" id="PF09335"/>
    </source>
</evidence>
<keyword evidence="1" id="KW-0812">Transmembrane</keyword>
<keyword evidence="1" id="KW-1133">Transmembrane helix</keyword>
<feature type="transmembrane region" description="Helical" evidence="1">
    <location>
        <begin position="102"/>
        <end position="123"/>
    </location>
</feature>
<name>A0A1T5F836_9SPHI</name>
<dbReference type="Pfam" id="PF09335">
    <property type="entry name" value="VTT_dom"/>
    <property type="match status" value="1"/>
</dbReference>
<dbReference type="InterPro" id="IPR032816">
    <property type="entry name" value="VTT_dom"/>
</dbReference>
<keyword evidence="1" id="KW-0472">Membrane</keyword>
<feature type="transmembrane region" description="Helical" evidence="1">
    <location>
        <begin position="181"/>
        <end position="201"/>
    </location>
</feature>
<dbReference type="STRING" id="572036.SAMN05661099_3506"/>
<keyword evidence="4" id="KW-1185">Reference proteome</keyword>
<feature type="domain" description="VTT" evidence="2">
    <location>
        <begin position="84"/>
        <end position="204"/>
    </location>
</feature>
<evidence type="ECO:0000313" key="3">
    <source>
        <dbReference type="EMBL" id="SKB92317.1"/>
    </source>
</evidence>
<dbReference type="EMBL" id="FUYR01000006">
    <property type="protein sequence ID" value="SKB92317.1"/>
    <property type="molecule type" value="Genomic_DNA"/>
</dbReference>
<gene>
    <name evidence="3" type="ORF">SAMN05661099_3506</name>
</gene>
<dbReference type="Proteomes" id="UP000189981">
    <property type="component" value="Unassembled WGS sequence"/>
</dbReference>
<accession>A0A1T5F836</accession>
<sequence>MILLCVTSLPLLSTMQENSFPPNDNFKRNLGIVWIFFIATCIVLYAIYARELTPENISSFVKRYQGGVLIFYFALCTIRGLTMIPGTPFLLAGIILFKDSPFLLLAAFLASMLVTSGLMFYLADKLGFSTYFERNYPEKILLVREKLSGRNGFLFITLWAFAPFTPTDLVCYVAGSVRMRFINLIVPLLTGEAFICGFYIFNGQFLLEKLIN</sequence>
<feature type="transmembrane region" description="Helical" evidence="1">
    <location>
        <begin position="153"/>
        <end position="175"/>
    </location>
</feature>
<dbReference type="AlphaFoldDB" id="A0A1T5F836"/>
<feature type="transmembrane region" description="Helical" evidence="1">
    <location>
        <begin position="69"/>
        <end position="96"/>
    </location>
</feature>
<proteinExistence type="predicted"/>
<reference evidence="4" key="1">
    <citation type="submission" date="2017-02" db="EMBL/GenBank/DDBJ databases">
        <authorList>
            <person name="Varghese N."/>
            <person name="Submissions S."/>
        </authorList>
    </citation>
    <scope>NUCLEOTIDE SEQUENCE [LARGE SCALE GENOMIC DNA]</scope>
    <source>
        <strain evidence="4">DSM 22385</strain>
    </source>
</reference>